<evidence type="ECO:0000313" key="2">
    <source>
        <dbReference type="Proteomes" id="UP000824469"/>
    </source>
</evidence>
<dbReference type="Gene3D" id="3.40.50.150">
    <property type="entry name" value="Vaccinia Virus protein VP39"/>
    <property type="match status" value="1"/>
</dbReference>
<sequence length="138" mass="15423">MAEKRIMQIATRVGPKTVMGFLLGVLRRNDIAEQVVDVVAKTMALCSGPCAAPPELRTFIFSPNLTIHAPDKFPRLARDEKFDWIVGSDLLYEQACSLALAKVIRRRLSTIDSKALLVTPVREKETLKQFLKDVDQLG</sequence>
<dbReference type="InterPro" id="IPR029063">
    <property type="entry name" value="SAM-dependent_MTases_sf"/>
</dbReference>
<reference evidence="1 2" key="1">
    <citation type="journal article" date="2021" name="Nat. Plants">
        <title>The Taxus genome provides insights into paclitaxel biosynthesis.</title>
        <authorList>
            <person name="Xiong X."/>
            <person name="Gou J."/>
            <person name="Liao Q."/>
            <person name="Li Y."/>
            <person name="Zhou Q."/>
            <person name="Bi G."/>
            <person name="Li C."/>
            <person name="Du R."/>
            <person name="Wang X."/>
            <person name="Sun T."/>
            <person name="Guo L."/>
            <person name="Liang H."/>
            <person name="Lu P."/>
            <person name="Wu Y."/>
            <person name="Zhang Z."/>
            <person name="Ro D.K."/>
            <person name="Shang Y."/>
            <person name="Huang S."/>
            <person name="Yan J."/>
        </authorList>
    </citation>
    <scope>NUCLEOTIDE SEQUENCE [LARGE SCALE GENOMIC DNA]</scope>
    <source>
        <strain evidence="1">Ta-2019</strain>
    </source>
</reference>
<comment type="caution">
    <text evidence="1">The sequence shown here is derived from an EMBL/GenBank/DDBJ whole genome shotgun (WGS) entry which is preliminary data.</text>
</comment>
<keyword evidence="2" id="KW-1185">Reference proteome</keyword>
<dbReference type="Proteomes" id="UP000824469">
    <property type="component" value="Unassembled WGS sequence"/>
</dbReference>
<dbReference type="EMBL" id="JAHRHJ020003813">
    <property type="protein sequence ID" value="KAH9290646.1"/>
    <property type="molecule type" value="Genomic_DNA"/>
</dbReference>
<name>A0AA38BY03_TAXCH</name>
<feature type="non-terminal residue" evidence="1">
    <location>
        <position position="1"/>
    </location>
</feature>
<gene>
    <name evidence="1" type="ORF">KI387_034763</name>
</gene>
<accession>A0AA38BY03</accession>
<organism evidence="1 2">
    <name type="scientific">Taxus chinensis</name>
    <name type="common">Chinese yew</name>
    <name type="synonym">Taxus wallichiana var. chinensis</name>
    <dbReference type="NCBI Taxonomy" id="29808"/>
    <lineage>
        <taxon>Eukaryota</taxon>
        <taxon>Viridiplantae</taxon>
        <taxon>Streptophyta</taxon>
        <taxon>Embryophyta</taxon>
        <taxon>Tracheophyta</taxon>
        <taxon>Spermatophyta</taxon>
        <taxon>Pinopsida</taxon>
        <taxon>Pinidae</taxon>
        <taxon>Conifers II</taxon>
        <taxon>Cupressales</taxon>
        <taxon>Taxaceae</taxon>
        <taxon>Taxus</taxon>
    </lineage>
</organism>
<proteinExistence type="predicted"/>
<protein>
    <submittedName>
        <fullName evidence="1">Uncharacterized protein</fullName>
    </submittedName>
</protein>
<evidence type="ECO:0000313" key="1">
    <source>
        <dbReference type="EMBL" id="KAH9290646.1"/>
    </source>
</evidence>
<dbReference type="AlphaFoldDB" id="A0AA38BY03"/>